<comment type="caution">
    <text evidence="1">The sequence shown here is derived from an EMBL/GenBank/DDBJ whole genome shotgun (WGS) entry which is preliminary data.</text>
</comment>
<name>A0A1F6D642_HANXR</name>
<dbReference type="EMBL" id="MFKF01000023">
    <property type="protein sequence ID" value="OGG56876.1"/>
    <property type="molecule type" value="Genomic_DNA"/>
</dbReference>
<gene>
    <name evidence="1" type="ORF">A3F84_10830</name>
</gene>
<evidence type="ECO:0000313" key="1">
    <source>
        <dbReference type="EMBL" id="OGG56876.1"/>
    </source>
</evidence>
<evidence type="ECO:0000313" key="2">
    <source>
        <dbReference type="Proteomes" id="UP000178606"/>
    </source>
</evidence>
<reference evidence="1 2" key="1">
    <citation type="journal article" date="2016" name="Nat. Commun.">
        <title>Thousands of microbial genomes shed light on interconnected biogeochemical processes in an aquifer system.</title>
        <authorList>
            <person name="Anantharaman K."/>
            <person name="Brown C.T."/>
            <person name="Hug L.A."/>
            <person name="Sharon I."/>
            <person name="Castelle C.J."/>
            <person name="Probst A.J."/>
            <person name="Thomas B.C."/>
            <person name="Singh A."/>
            <person name="Wilkins M.J."/>
            <person name="Karaoz U."/>
            <person name="Brodie E.L."/>
            <person name="Williams K.H."/>
            <person name="Hubbard S.S."/>
            <person name="Banfield J.F."/>
        </authorList>
    </citation>
    <scope>NUCLEOTIDE SEQUENCE [LARGE SCALE GENOMIC DNA]</scope>
    <source>
        <strain evidence="2">RIFCSPLOWO2_12_FULL_64_10</strain>
    </source>
</reference>
<organism evidence="1 2">
    <name type="scientific">Handelsmanbacteria sp. (strain RIFCSPLOWO2_12_FULL_64_10)</name>
    <dbReference type="NCBI Taxonomy" id="1817868"/>
    <lineage>
        <taxon>Bacteria</taxon>
        <taxon>Candidatus Handelsmaniibacteriota</taxon>
    </lineage>
</organism>
<dbReference type="AlphaFoldDB" id="A0A1F6D642"/>
<dbReference type="Proteomes" id="UP000178606">
    <property type="component" value="Unassembled WGS sequence"/>
</dbReference>
<proteinExistence type="predicted"/>
<sequence length="62" mass="6663">MITRQRYAKPEVYEVLLDVSQAVLAACKSGVNNAKQGNRTGWCKNNCKMGQGKGGSNSRASS</sequence>
<protein>
    <submittedName>
        <fullName evidence="1">Uncharacterized protein</fullName>
    </submittedName>
</protein>
<accession>A0A1F6D642</accession>